<dbReference type="Gene3D" id="3.40.50.620">
    <property type="entry name" value="HUPs"/>
    <property type="match status" value="1"/>
</dbReference>
<dbReference type="GO" id="GO:0004830">
    <property type="term" value="F:tryptophan-tRNA ligase activity"/>
    <property type="evidence" value="ECO:0007669"/>
    <property type="project" value="UniProtKB-UniRule"/>
</dbReference>
<dbReference type="Proteomes" id="UP000632195">
    <property type="component" value="Unassembled WGS sequence"/>
</dbReference>
<dbReference type="SUPFAM" id="SSF52374">
    <property type="entry name" value="Nucleotidylyl transferase"/>
    <property type="match status" value="1"/>
</dbReference>
<dbReference type="PRINTS" id="PR01039">
    <property type="entry name" value="TRNASYNTHTRP"/>
</dbReference>
<dbReference type="NCBIfam" id="NF008927">
    <property type="entry name" value="PRK12285.1-4"/>
    <property type="match status" value="1"/>
</dbReference>
<keyword evidence="6 9" id="KW-0648">Protein biosynthesis</keyword>
<dbReference type="GO" id="GO:0006436">
    <property type="term" value="P:tryptophanyl-tRNA aminoacylation"/>
    <property type="evidence" value="ECO:0007669"/>
    <property type="project" value="UniProtKB-UniRule"/>
</dbReference>
<keyword evidence="7 9" id="KW-0030">Aminoacyl-tRNA synthetase</keyword>
<dbReference type="AlphaFoldDB" id="A0AA37BR08"/>
<dbReference type="GO" id="GO:0005524">
    <property type="term" value="F:ATP binding"/>
    <property type="evidence" value="ECO:0007669"/>
    <property type="project" value="UniProtKB-KW"/>
</dbReference>
<evidence type="ECO:0000313" key="10">
    <source>
        <dbReference type="EMBL" id="GGM72194.1"/>
    </source>
</evidence>
<dbReference type="InterPro" id="IPR014729">
    <property type="entry name" value="Rossmann-like_a/b/a_fold"/>
</dbReference>
<proteinExistence type="inferred from homology"/>
<keyword evidence="5 9" id="KW-0067">ATP-binding</keyword>
<accession>A0AA37BR08</accession>
<dbReference type="CDD" id="cd00806">
    <property type="entry name" value="TrpRS_core"/>
    <property type="match status" value="1"/>
</dbReference>
<comment type="caution">
    <text evidence="10">The sequence shown here is derived from an EMBL/GenBank/DDBJ whole genome shotgun (WGS) entry which is preliminary data.</text>
</comment>
<evidence type="ECO:0000256" key="3">
    <source>
        <dbReference type="ARBA" id="ARBA00022598"/>
    </source>
</evidence>
<protein>
    <recommendedName>
        <fullName evidence="2 8">Tryptophan--tRNA ligase</fullName>
        <ecNumber evidence="2 8">6.1.1.2</ecNumber>
    </recommendedName>
</protein>
<dbReference type="PANTHER" id="PTHR10055:SF1">
    <property type="entry name" value="TRYPTOPHAN--TRNA LIGASE, CYTOPLASMIC"/>
    <property type="match status" value="1"/>
</dbReference>
<reference evidence="10" key="1">
    <citation type="journal article" date="2014" name="Int. J. Syst. Evol. Microbiol.">
        <title>Complete genome sequence of Corynebacterium casei LMG S-19264T (=DSM 44701T), isolated from a smear-ripened cheese.</title>
        <authorList>
            <consortium name="US DOE Joint Genome Institute (JGI-PGF)"/>
            <person name="Walter F."/>
            <person name="Albersmeier A."/>
            <person name="Kalinowski J."/>
            <person name="Ruckert C."/>
        </authorList>
    </citation>
    <scope>NUCLEOTIDE SEQUENCE</scope>
    <source>
        <strain evidence="10">JCM 13583</strain>
    </source>
</reference>
<reference evidence="10" key="2">
    <citation type="submission" date="2022-09" db="EMBL/GenBank/DDBJ databases">
        <authorList>
            <person name="Sun Q."/>
            <person name="Ohkuma M."/>
        </authorList>
    </citation>
    <scope>NUCLEOTIDE SEQUENCE</scope>
    <source>
        <strain evidence="10">JCM 13583</strain>
    </source>
</reference>
<dbReference type="InterPro" id="IPR002306">
    <property type="entry name" value="Trp-tRNA-ligase"/>
</dbReference>
<dbReference type="PANTHER" id="PTHR10055">
    <property type="entry name" value="TRYPTOPHANYL-TRNA SYNTHETASE"/>
    <property type="match status" value="1"/>
</dbReference>
<evidence type="ECO:0000256" key="6">
    <source>
        <dbReference type="ARBA" id="ARBA00022917"/>
    </source>
</evidence>
<keyword evidence="11" id="KW-1185">Reference proteome</keyword>
<sequence>MQSKFIETLGYADVAQEKQITPWEVQGELTDTDYQKVAREFGAKIIDPELTEMIRSAAGEVHPYITNGTFFAHRDLDMLLSDYRSGKRFYLYTGRGPSGKMHLGHLIPFIFTKWLQDRFGADLLIQITDDEKFLFRDLEMEDIRKYTEENILDILSLGFRPENTHIIVDSEQAGILYNQAIRVARHINVSLARDVFGFSDSDNVGKFFFTSMQAVPAFLIPALTGRDERCLIPYAIDQDPHFLVARDVLPKIGYRKPSSIISKFMPALKGSGKMSSSDPNSGIYLDDDPKTVRKKMMKYAFSGGRATAEEQRKFGAVPEIDFAYNIYKLLEPDQGKVRKVYEEYRRGALLSGEMKQIATDKINEFLEELRARREEVRSEVDAYRFSIDKVMR</sequence>
<dbReference type="EMBL" id="BMNY01000001">
    <property type="protein sequence ID" value="GGM72194.1"/>
    <property type="molecule type" value="Genomic_DNA"/>
</dbReference>
<dbReference type="InterPro" id="IPR002305">
    <property type="entry name" value="aa-tRNA-synth_Ic"/>
</dbReference>
<evidence type="ECO:0000256" key="7">
    <source>
        <dbReference type="ARBA" id="ARBA00023146"/>
    </source>
</evidence>
<gene>
    <name evidence="10" type="ORF">GCM10007108_08000</name>
</gene>
<dbReference type="InterPro" id="IPR001412">
    <property type="entry name" value="aa-tRNA-synth_I_CS"/>
</dbReference>
<evidence type="ECO:0000313" key="11">
    <source>
        <dbReference type="Proteomes" id="UP000632195"/>
    </source>
</evidence>
<evidence type="ECO:0000256" key="9">
    <source>
        <dbReference type="RuleBase" id="RU363036"/>
    </source>
</evidence>
<evidence type="ECO:0000256" key="4">
    <source>
        <dbReference type="ARBA" id="ARBA00022741"/>
    </source>
</evidence>
<evidence type="ECO:0000256" key="5">
    <source>
        <dbReference type="ARBA" id="ARBA00022840"/>
    </source>
</evidence>
<keyword evidence="3 9" id="KW-0436">Ligase</keyword>
<dbReference type="Gene3D" id="1.10.240.10">
    <property type="entry name" value="Tyrosyl-Transfer RNA Synthetase"/>
    <property type="match status" value="1"/>
</dbReference>
<dbReference type="PROSITE" id="PS00178">
    <property type="entry name" value="AA_TRNA_LIGASE_I"/>
    <property type="match status" value="1"/>
</dbReference>
<evidence type="ECO:0000256" key="2">
    <source>
        <dbReference type="ARBA" id="ARBA00013161"/>
    </source>
</evidence>
<evidence type="ECO:0000256" key="8">
    <source>
        <dbReference type="NCBIfam" id="TIGR00233"/>
    </source>
</evidence>
<keyword evidence="4 9" id="KW-0547">Nucleotide-binding</keyword>
<dbReference type="GO" id="GO:0005737">
    <property type="term" value="C:cytoplasm"/>
    <property type="evidence" value="ECO:0007669"/>
    <property type="project" value="UniProtKB-UniRule"/>
</dbReference>
<dbReference type="EC" id="6.1.1.2" evidence="2 8"/>
<evidence type="ECO:0000256" key="1">
    <source>
        <dbReference type="ARBA" id="ARBA00005594"/>
    </source>
</evidence>
<dbReference type="NCBIfam" id="TIGR00233">
    <property type="entry name" value="trpS"/>
    <property type="match status" value="1"/>
</dbReference>
<organism evidence="10 11">
    <name type="scientific">Thermogymnomonas acidicola</name>
    <dbReference type="NCBI Taxonomy" id="399579"/>
    <lineage>
        <taxon>Archaea</taxon>
        <taxon>Methanobacteriati</taxon>
        <taxon>Thermoplasmatota</taxon>
        <taxon>Thermoplasmata</taxon>
        <taxon>Thermoplasmatales</taxon>
        <taxon>Thermogymnomonas</taxon>
    </lineage>
</organism>
<name>A0AA37BR08_9ARCH</name>
<dbReference type="Pfam" id="PF00579">
    <property type="entry name" value="tRNA-synt_1b"/>
    <property type="match status" value="1"/>
</dbReference>
<comment type="similarity">
    <text evidence="1 9">Belongs to the class-I aminoacyl-tRNA synthetase family.</text>
</comment>